<keyword evidence="8 9" id="KW-0472">Membrane</keyword>
<dbReference type="OrthoDB" id="9806127at2"/>
<sequence length="602" mass="65566">MNSRPLLHVGRAFLPYLAPQRGLLWGALGALLFATAMRLLEPWPLAVVIDAVLTTDAAAAPRLMGMENWSKTALLWFCAGGVVAIAALKAAMSYLSTLGLALVGSRVLGEVRRDLFSHLLNLPLSFHHRARTGDLTMRLINDIGMLREVTVTALMPMLASLLILTGMFGVMLYLDWRLALIALLPMPFLLWRSRRAARNIHQVSRQQRRREGKLAAKAAEFIGAISTVQALGLESAAIKSFGDDNMQSSRHNVRSKRLEAGLERSVDLVIALATALVLVCGASSVLSGRLSPGDLIIFLSYLKNSFRPVREYAKYTGRLSKALAAGERVVDLLERRSDIVDGPHAAELNAAAGDIRFENICFGYQADRDGAMLSILDGFSLHAPAGRSVAIAGPSGAGKSTISSLLLRLYDPQSGAVELDGRNLGDYTISSLRRQISVVPQDSLLLGVSIRENIALAAQRPVSEQEIIAAARLANAHEFITALPHGYDTVISEGGQSLSGGQRQRISIARAAIRRTPILILDEPNVGLDSENERDVTEALLRLMQGRTSLLITHNLSFAARADHIVFLEQGRIVEQGSHDQLIAAGGRYARLWQLQRRENER</sequence>
<dbReference type="PANTHER" id="PTHR24221">
    <property type="entry name" value="ATP-BINDING CASSETTE SUB-FAMILY B"/>
    <property type="match status" value="1"/>
</dbReference>
<evidence type="ECO:0000259" key="11">
    <source>
        <dbReference type="PROSITE" id="PS50929"/>
    </source>
</evidence>
<feature type="transmembrane region" description="Helical" evidence="9">
    <location>
        <begin position="176"/>
        <end position="193"/>
    </location>
</feature>
<feature type="transmembrane region" description="Helical" evidence="9">
    <location>
        <begin position="73"/>
        <end position="103"/>
    </location>
</feature>
<dbReference type="PROSITE" id="PS50929">
    <property type="entry name" value="ABC_TM1F"/>
    <property type="match status" value="1"/>
</dbReference>
<dbReference type="EMBL" id="QDKK01000016">
    <property type="protein sequence ID" value="PWC24040.1"/>
    <property type="molecule type" value="Genomic_DNA"/>
</dbReference>
<evidence type="ECO:0000256" key="1">
    <source>
        <dbReference type="ARBA" id="ARBA00004651"/>
    </source>
</evidence>
<keyword evidence="15" id="KW-1185">Reference proteome</keyword>
<dbReference type="CDD" id="cd18564">
    <property type="entry name" value="ABC_6TM_exporter_like"/>
    <property type="match status" value="1"/>
</dbReference>
<evidence type="ECO:0000256" key="8">
    <source>
        <dbReference type="ARBA" id="ARBA00023136"/>
    </source>
</evidence>
<evidence type="ECO:0000256" key="6">
    <source>
        <dbReference type="ARBA" id="ARBA00022840"/>
    </source>
</evidence>
<accession>A0A2U1UQU2</accession>
<dbReference type="GO" id="GO:0140359">
    <property type="term" value="F:ABC-type transporter activity"/>
    <property type="evidence" value="ECO:0007669"/>
    <property type="project" value="InterPro"/>
</dbReference>
<dbReference type="PROSITE" id="PS50893">
    <property type="entry name" value="ABC_TRANSPORTER_2"/>
    <property type="match status" value="1"/>
</dbReference>
<evidence type="ECO:0000256" key="7">
    <source>
        <dbReference type="ARBA" id="ARBA00022989"/>
    </source>
</evidence>
<dbReference type="InterPro" id="IPR003593">
    <property type="entry name" value="AAA+_ATPase"/>
</dbReference>
<reference evidence="12 14" key="1">
    <citation type="submission" date="2018-04" db="EMBL/GenBank/DDBJ databases">
        <title>Brenneria corticis sp.nov.</title>
        <authorList>
            <person name="Li Y."/>
        </authorList>
    </citation>
    <scope>NUCLEOTIDE SEQUENCE [LARGE SCALE GENOMIC DNA]</scope>
    <source>
        <strain evidence="12 14">LMG 2694</strain>
    </source>
</reference>
<gene>
    <name evidence="12" type="ORF">DDT54_10795</name>
    <name evidence="13" type="ORF">EH206_14190</name>
</gene>
<evidence type="ECO:0000259" key="10">
    <source>
        <dbReference type="PROSITE" id="PS50893"/>
    </source>
</evidence>
<dbReference type="EMBL" id="CP034036">
    <property type="protein sequence ID" value="QCR05233.1"/>
    <property type="molecule type" value="Genomic_DNA"/>
</dbReference>
<reference evidence="13 15" key="2">
    <citation type="submission" date="2018-11" db="EMBL/GenBank/DDBJ databases">
        <title>Genome sequences of Brenneria nigrifluens and Brenneria rubrifaciens.</title>
        <authorList>
            <person name="Poret-Peterson A.T."/>
            <person name="McClean A.E."/>
            <person name="Kluepfel D.A."/>
        </authorList>
    </citation>
    <scope>NUCLEOTIDE SEQUENCE [LARGE SCALE GENOMIC DNA]</scope>
    <source>
        <strain evidence="13 15">ATCC 13028</strain>
    </source>
</reference>
<dbReference type="GO" id="GO:0005886">
    <property type="term" value="C:plasma membrane"/>
    <property type="evidence" value="ECO:0007669"/>
    <property type="project" value="UniProtKB-SubCell"/>
</dbReference>
<dbReference type="Pfam" id="PF00005">
    <property type="entry name" value="ABC_tran"/>
    <property type="match status" value="1"/>
</dbReference>
<dbReference type="InterPro" id="IPR027417">
    <property type="entry name" value="P-loop_NTPase"/>
</dbReference>
<keyword evidence="6 12" id="KW-0067">ATP-binding</keyword>
<evidence type="ECO:0000313" key="12">
    <source>
        <dbReference type="EMBL" id="PWC24040.1"/>
    </source>
</evidence>
<evidence type="ECO:0000256" key="4">
    <source>
        <dbReference type="ARBA" id="ARBA00022692"/>
    </source>
</evidence>
<dbReference type="InterPro" id="IPR017871">
    <property type="entry name" value="ABC_transporter-like_CS"/>
</dbReference>
<dbReference type="Proteomes" id="UP000303847">
    <property type="component" value="Chromosome"/>
</dbReference>
<dbReference type="Gene3D" id="1.20.1560.10">
    <property type="entry name" value="ABC transporter type 1, transmembrane domain"/>
    <property type="match status" value="1"/>
</dbReference>
<dbReference type="FunFam" id="3.40.50.300:FF:000221">
    <property type="entry name" value="Multidrug ABC transporter ATP-binding protein"/>
    <property type="match status" value="1"/>
</dbReference>
<evidence type="ECO:0000256" key="5">
    <source>
        <dbReference type="ARBA" id="ARBA00022741"/>
    </source>
</evidence>
<dbReference type="RefSeq" id="WP_009113507.1">
    <property type="nucleotide sequence ID" value="NZ_CP034036.1"/>
</dbReference>
<dbReference type="GO" id="GO:0034040">
    <property type="term" value="F:ATPase-coupled lipid transmembrane transporter activity"/>
    <property type="evidence" value="ECO:0007669"/>
    <property type="project" value="TreeGrafter"/>
</dbReference>
<dbReference type="Pfam" id="PF00664">
    <property type="entry name" value="ABC_membrane"/>
    <property type="match status" value="1"/>
</dbReference>
<dbReference type="SUPFAM" id="SSF90123">
    <property type="entry name" value="ABC transporter transmembrane region"/>
    <property type="match status" value="1"/>
</dbReference>
<dbReference type="SMART" id="SM00382">
    <property type="entry name" value="AAA"/>
    <property type="match status" value="1"/>
</dbReference>
<feature type="transmembrane region" description="Helical" evidence="9">
    <location>
        <begin position="268"/>
        <end position="286"/>
    </location>
</feature>
<evidence type="ECO:0000313" key="13">
    <source>
        <dbReference type="EMBL" id="QCR05233.1"/>
    </source>
</evidence>
<dbReference type="InterPro" id="IPR003439">
    <property type="entry name" value="ABC_transporter-like_ATP-bd"/>
</dbReference>
<name>A0A2U1UQU2_9GAMM</name>
<evidence type="ECO:0000313" key="15">
    <source>
        <dbReference type="Proteomes" id="UP000303847"/>
    </source>
</evidence>
<evidence type="ECO:0000313" key="14">
    <source>
        <dbReference type="Proteomes" id="UP000295985"/>
    </source>
</evidence>
<feature type="domain" description="ABC transporter" evidence="10">
    <location>
        <begin position="355"/>
        <end position="595"/>
    </location>
</feature>
<dbReference type="InterPro" id="IPR036640">
    <property type="entry name" value="ABC1_TM_sf"/>
</dbReference>
<keyword evidence="4 9" id="KW-0812">Transmembrane</keyword>
<proteinExistence type="predicted"/>
<dbReference type="Gene3D" id="3.40.50.300">
    <property type="entry name" value="P-loop containing nucleotide triphosphate hydrolases"/>
    <property type="match status" value="1"/>
</dbReference>
<evidence type="ECO:0000256" key="2">
    <source>
        <dbReference type="ARBA" id="ARBA00022448"/>
    </source>
</evidence>
<keyword evidence="7 9" id="KW-1133">Transmembrane helix</keyword>
<organism evidence="12 14">
    <name type="scientific">Brenneria nigrifluens DSM 30175 = ATCC 13028</name>
    <dbReference type="NCBI Taxonomy" id="1121120"/>
    <lineage>
        <taxon>Bacteria</taxon>
        <taxon>Pseudomonadati</taxon>
        <taxon>Pseudomonadota</taxon>
        <taxon>Gammaproteobacteria</taxon>
        <taxon>Enterobacterales</taxon>
        <taxon>Pectobacteriaceae</taxon>
        <taxon>Brenneria</taxon>
    </lineage>
</organism>
<dbReference type="Proteomes" id="UP000295985">
    <property type="component" value="Unassembled WGS sequence"/>
</dbReference>
<keyword evidence="2" id="KW-0813">Transport</keyword>
<keyword evidence="3" id="KW-1003">Cell membrane</keyword>
<dbReference type="GO" id="GO:0016887">
    <property type="term" value="F:ATP hydrolysis activity"/>
    <property type="evidence" value="ECO:0007669"/>
    <property type="project" value="InterPro"/>
</dbReference>
<protein>
    <submittedName>
        <fullName evidence="12">ABC transporter ATP-binding protein</fullName>
    </submittedName>
</protein>
<dbReference type="AlphaFoldDB" id="A0A2U1UQU2"/>
<dbReference type="InterPro" id="IPR039421">
    <property type="entry name" value="Type_1_exporter"/>
</dbReference>
<evidence type="ECO:0000256" key="3">
    <source>
        <dbReference type="ARBA" id="ARBA00022475"/>
    </source>
</evidence>
<feature type="transmembrane region" description="Helical" evidence="9">
    <location>
        <begin position="21"/>
        <end position="40"/>
    </location>
</feature>
<feature type="transmembrane region" description="Helical" evidence="9">
    <location>
        <begin position="149"/>
        <end position="170"/>
    </location>
</feature>
<dbReference type="InterPro" id="IPR011527">
    <property type="entry name" value="ABC1_TM_dom"/>
</dbReference>
<evidence type="ECO:0000256" key="9">
    <source>
        <dbReference type="SAM" id="Phobius"/>
    </source>
</evidence>
<feature type="domain" description="ABC transmembrane type-1" evidence="11">
    <location>
        <begin position="25"/>
        <end position="321"/>
    </location>
</feature>
<dbReference type="SUPFAM" id="SSF52540">
    <property type="entry name" value="P-loop containing nucleoside triphosphate hydrolases"/>
    <property type="match status" value="1"/>
</dbReference>
<dbReference type="PROSITE" id="PS00211">
    <property type="entry name" value="ABC_TRANSPORTER_1"/>
    <property type="match status" value="1"/>
</dbReference>
<keyword evidence="5" id="KW-0547">Nucleotide-binding</keyword>
<comment type="subcellular location">
    <subcellularLocation>
        <location evidence="1">Cell membrane</location>
        <topology evidence="1">Multi-pass membrane protein</topology>
    </subcellularLocation>
</comment>
<dbReference type="GO" id="GO:0005524">
    <property type="term" value="F:ATP binding"/>
    <property type="evidence" value="ECO:0007669"/>
    <property type="project" value="UniProtKB-KW"/>
</dbReference>
<dbReference type="PANTHER" id="PTHR24221:SF468">
    <property type="entry name" value="ABC TRANSPORTER"/>
    <property type="match status" value="1"/>
</dbReference>